<protein>
    <recommendedName>
        <fullName evidence="4">GCM domain-containing protein</fullName>
    </recommendedName>
</protein>
<evidence type="ECO:0000313" key="3">
    <source>
        <dbReference type="Proteomes" id="UP001219525"/>
    </source>
</evidence>
<feature type="non-terminal residue" evidence="2">
    <location>
        <position position="1"/>
    </location>
</feature>
<feature type="non-terminal residue" evidence="2">
    <location>
        <position position="908"/>
    </location>
</feature>
<feature type="compositionally biased region" description="Polar residues" evidence="1">
    <location>
        <begin position="579"/>
        <end position="588"/>
    </location>
</feature>
<accession>A0AAD6UYV6</accession>
<organism evidence="2 3">
    <name type="scientific">Mycena pura</name>
    <dbReference type="NCBI Taxonomy" id="153505"/>
    <lineage>
        <taxon>Eukaryota</taxon>
        <taxon>Fungi</taxon>
        <taxon>Dikarya</taxon>
        <taxon>Basidiomycota</taxon>
        <taxon>Agaricomycotina</taxon>
        <taxon>Agaricomycetes</taxon>
        <taxon>Agaricomycetidae</taxon>
        <taxon>Agaricales</taxon>
        <taxon>Marasmiineae</taxon>
        <taxon>Mycenaceae</taxon>
        <taxon>Mycena</taxon>
    </lineage>
</organism>
<name>A0AAD6UYV6_9AGAR</name>
<reference evidence="2" key="1">
    <citation type="submission" date="2023-03" db="EMBL/GenBank/DDBJ databases">
        <title>Massive genome expansion in bonnet fungi (Mycena s.s.) driven by repeated elements and novel gene families across ecological guilds.</title>
        <authorList>
            <consortium name="Lawrence Berkeley National Laboratory"/>
            <person name="Harder C.B."/>
            <person name="Miyauchi S."/>
            <person name="Viragh M."/>
            <person name="Kuo A."/>
            <person name="Thoen E."/>
            <person name="Andreopoulos B."/>
            <person name="Lu D."/>
            <person name="Skrede I."/>
            <person name="Drula E."/>
            <person name="Henrissat B."/>
            <person name="Morin E."/>
            <person name="Kohler A."/>
            <person name="Barry K."/>
            <person name="LaButti K."/>
            <person name="Morin E."/>
            <person name="Salamov A."/>
            <person name="Lipzen A."/>
            <person name="Mereny Z."/>
            <person name="Hegedus B."/>
            <person name="Baldrian P."/>
            <person name="Stursova M."/>
            <person name="Weitz H."/>
            <person name="Taylor A."/>
            <person name="Grigoriev I.V."/>
            <person name="Nagy L.G."/>
            <person name="Martin F."/>
            <person name="Kauserud H."/>
        </authorList>
    </citation>
    <scope>NUCLEOTIDE SEQUENCE</scope>
    <source>
        <strain evidence="2">9144</strain>
    </source>
</reference>
<evidence type="ECO:0008006" key="4">
    <source>
        <dbReference type="Google" id="ProtNLM"/>
    </source>
</evidence>
<proteinExistence type="predicted"/>
<feature type="region of interest" description="Disordered" evidence="1">
    <location>
        <begin position="566"/>
        <end position="588"/>
    </location>
</feature>
<dbReference type="EMBL" id="JARJCW010000082">
    <property type="protein sequence ID" value="KAJ7196708.1"/>
    <property type="molecule type" value="Genomic_DNA"/>
</dbReference>
<dbReference type="AlphaFoldDB" id="A0AAD6UYV6"/>
<comment type="caution">
    <text evidence="2">The sequence shown here is derived from an EMBL/GenBank/DDBJ whole genome shotgun (WGS) entry which is preliminary data.</text>
</comment>
<gene>
    <name evidence="2" type="ORF">GGX14DRAFT_318451</name>
</gene>
<evidence type="ECO:0000313" key="2">
    <source>
        <dbReference type="EMBL" id="KAJ7196708.1"/>
    </source>
</evidence>
<dbReference type="Proteomes" id="UP001219525">
    <property type="component" value="Unassembled WGS sequence"/>
</dbReference>
<sequence length="908" mass="104328">WDGWPNGVWERTYSLTEFQRSKKFRVKWACSTPGTTRQDAKRQGDKLAVRWQDGKRTRRFCLGIIKCDQQNCKIIIRPHVRPAGLRAQLEETCPCGGSLQHYPCGVESEYWLFQTGAHFKHNGTHYHERPTNVLHLTTLEEEKFANVVEEHPKIGPVQLLTGLPGIDGPGHSVAEISSALQNPQRIKYERRKVLGPAIRVRDQRFIPRIEEFKRKHPRWNVDVYWSNNIHVVVLQSPWQRRVSLKDVDPREAVNGIVSDACHNYWAGKNELLFLSSTFEPRFLKCWVPVLMSYSNGASAEHYRIHFLHLFRGLARQCDYINCAVDDELFANVVDFSDAQRNGFILAFVDFWTTRAPNERTEQQLRADGAALLKGCKQHFENQITRVSKISRVVAPDKRELFRKYAYRLLKQKDMVALRTCADEFIHMFPLAKPWIEWWMRPTHAPMLFLASVKMSKRLWDSLPATTNAEEAMHERFYRMIGRQNSMFYGMAGLVRSAETFERSYNAARVGVKIFYGKDPQYWKATRNRYSYTKHGRHELRPKLSRDGRAPDTIAALGLESPKKRNMRLNPRLSPRLPRKSQSVIASKETSPQASITLSRARQPIPAISLQPSYRWSSNSCWLDASLTALYAACGRNLVDLAAIFNSMPQDHLARQFVRLITLHTEQVSGSRRALSYFRAQSVQIKRCGGSETAPVEHWELARHPNWKTSFTLSRDLHEGFGGDLRRWFTWLLDPMQWSAVSCWRQIDSLPYCHAEALAHEYILNIPIVYIIEMGEPLGQPWTIPSTLFPLGKQFAKEHAGMRYDLVAEIYTNYTEARGAGSHFITRYNTADGAIYDYDSMIRGGCAVHCPAAEVPGWLSGPSQALKDLPGEYTLCSVVYNLAGGAAAQDLFRHERRQNAPWGLTLRFN</sequence>
<keyword evidence="3" id="KW-1185">Reference proteome</keyword>
<evidence type="ECO:0000256" key="1">
    <source>
        <dbReference type="SAM" id="MobiDB-lite"/>
    </source>
</evidence>